<feature type="domain" description="ABC3 transporter permease C-terminal" evidence="8">
    <location>
        <begin position="271"/>
        <end position="392"/>
    </location>
</feature>
<dbReference type="InterPro" id="IPR003838">
    <property type="entry name" value="ABC3_permease_C"/>
</dbReference>
<dbReference type="PANTHER" id="PTHR43738">
    <property type="entry name" value="ABC TRANSPORTER, MEMBRANE PROTEIN"/>
    <property type="match status" value="1"/>
</dbReference>
<evidence type="ECO:0000256" key="7">
    <source>
        <dbReference type="SAM" id="Phobius"/>
    </source>
</evidence>
<evidence type="ECO:0000256" key="5">
    <source>
        <dbReference type="ARBA" id="ARBA00022989"/>
    </source>
</evidence>
<keyword evidence="10" id="KW-1185">Reference proteome</keyword>
<proteinExistence type="predicted"/>
<evidence type="ECO:0000256" key="6">
    <source>
        <dbReference type="ARBA" id="ARBA00023136"/>
    </source>
</evidence>
<feature type="transmembrane region" description="Helical" evidence="7">
    <location>
        <begin position="266"/>
        <end position="291"/>
    </location>
</feature>
<reference evidence="9 10" key="1">
    <citation type="submission" date="2016-10" db="EMBL/GenBank/DDBJ databases">
        <authorList>
            <person name="Varghese N."/>
            <person name="Submissions S."/>
        </authorList>
    </citation>
    <scope>NUCLEOTIDE SEQUENCE [LARGE SCALE GENOMIC DNA]</scope>
    <source>
        <strain evidence="9 10">DSM 1361</strain>
    </source>
</reference>
<keyword evidence="4 7" id="KW-0812">Transmembrane</keyword>
<keyword evidence="3" id="KW-1003">Cell membrane</keyword>
<dbReference type="OrthoDB" id="6313at2"/>
<dbReference type="Pfam" id="PF02687">
    <property type="entry name" value="FtsX"/>
    <property type="match status" value="1"/>
</dbReference>
<dbReference type="AlphaFoldDB" id="A0A662ZGP3"/>
<keyword evidence="2" id="KW-0813">Transport</keyword>
<feature type="transmembrane region" description="Helical" evidence="7">
    <location>
        <begin position="358"/>
        <end position="382"/>
    </location>
</feature>
<protein>
    <submittedName>
        <fullName evidence="9">Putative ABC transport system permease protein</fullName>
    </submittedName>
</protein>
<evidence type="ECO:0000256" key="4">
    <source>
        <dbReference type="ARBA" id="ARBA00022692"/>
    </source>
</evidence>
<dbReference type="RefSeq" id="WP_093141265.1">
    <property type="nucleotide sequence ID" value="NZ_FOXF01000010.1"/>
</dbReference>
<evidence type="ECO:0000256" key="2">
    <source>
        <dbReference type="ARBA" id="ARBA00022448"/>
    </source>
</evidence>
<feature type="transmembrane region" description="Helical" evidence="7">
    <location>
        <begin position="311"/>
        <end position="338"/>
    </location>
</feature>
<dbReference type="GO" id="GO:0005886">
    <property type="term" value="C:plasma membrane"/>
    <property type="evidence" value="ECO:0007669"/>
    <property type="project" value="UniProtKB-SubCell"/>
</dbReference>
<organism evidence="9 10">
    <name type="scientific">Ruminobacter amylophilus</name>
    <dbReference type="NCBI Taxonomy" id="867"/>
    <lineage>
        <taxon>Bacteria</taxon>
        <taxon>Pseudomonadati</taxon>
        <taxon>Pseudomonadota</taxon>
        <taxon>Gammaproteobacteria</taxon>
        <taxon>Aeromonadales</taxon>
        <taxon>Succinivibrionaceae</taxon>
        <taxon>Ruminobacter</taxon>
    </lineage>
</organism>
<name>A0A662ZGP3_9GAMM</name>
<dbReference type="InterPro" id="IPR051125">
    <property type="entry name" value="ABC-4/HrtB_transporter"/>
</dbReference>
<sequence length="400" mass="44450">MNTLFKLSLANLKHKTARTFYLTALVVFMSFTVFFGATVTLGLNRGLDSLKTRLGADIIVIPRKEANLHQVEGMLFSGKPGYFYMNKSVLDDISSMDGIEKITAQFYLASLTADCCSSEMQLIGIDPDTDFVISPWLNQAYSGDLGEMEVIVGSDVFIPKTGIIKVYNQDLRAVGNLEKTGTGLDITVYGNTDTIKRLLKSAQNLGVTTYSSDPDEMISSVMIKVSRDYDKGKLTEEINKRFTDVRAVENQHMISSFSEKLDVATVVIKTVVGVIWLLALVIIAFAFSMLLNERKREFAVLRVLGFTRKSLLISIFYEIILICAAGSVIGVLLSSFWSLQIKYFLETRLEVPFLFEDYGSFILQGILTIVSSVLMGLVVLIIPVLRVVKTSPEAVLREVD</sequence>
<evidence type="ECO:0000256" key="1">
    <source>
        <dbReference type="ARBA" id="ARBA00004651"/>
    </source>
</evidence>
<keyword evidence="5 7" id="KW-1133">Transmembrane helix</keyword>
<dbReference type="EMBL" id="FOXF01000010">
    <property type="protein sequence ID" value="SFP24716.1"/>
    <property type="molecule type" value="Genomic_DNA"/>
</dbReference>
<evidence type="ECO:0000256" key="3">
    <source>
        <dbReference type="ARBA" id="ARBA00022475"/>
    </source>
</evidence>
<evidence type="ECO:0000259" key="8">
    <source>
        <dbReference type="Pfam" id="PF02687"/>
    </source>
</evidence>
<evidence type="ECO:0000313" key="10">
    <source>
        <dbReference type="Proteomes" id="UP000243745"/>
    </source>
</evidence>
<evidence type="ECO:0000313" key="9">
    <source>
        <dbReference type="EMBL" id="SFP24716.1"/>
    </source>
</evidence>
<dbReference type="Proteomes" id="UP000243745">
    <property type="component" value="Unassembled WGS sequence"/>
</dbReference>
<accession>A0A662ZGP3</accession>
<feature type="transmembrane region" description="Helical" evidence="7">
    <location>
        <begin position="20"/>
        <end position="43"/>
    </location>
</feature>
<dbReference type="PANTHER" id="PTHR43738:SF1">
    <property type="entry name" value="HEMIN TRANSPORT SYSTEM PERMEASE PROTEIN HRTB-RELATED"/>
    <property type="match status" value="1"/>
</dbReference>
<keyword evidence="6 7" id="KW-0472">Membrane</keyword>
<comment type="subcellular location">
    <subcellularLocation>
        <location evidence="1">Cell membrane</location>
        <topology evidence="1">Multi-pass membrane protein</topology>
    </subcellularLocation>
</comment>
<gene>
    <name evidence="9" type="ORF">SAMN02910344_00867</name>
</gene>